<comment type="caution">
    <text evidence="1">The sequence shown here is derived from an EMBL/GenBank/DDBJ whole genome shotgun (WGS) entry which is preliminary data.</text>
</comment>
<gene>
    <name evidence="1" type="ORF">QJS10_CPB18g00535</name>
</gene>
<keyword evidence="2" id="KW-1185">Reference proteome</keyword>
<organism evidence="1 2">
    <name type="scientific">Acorus calamus</name>
    <name type="common">Sweet flag</name>
    <dbReference type="NCBI Taxonomy" id="4465"/>
    <lineage>
        <taxon>Eukaryota</taxon>
        <taxon>Viridiplantae</taxon>
        <taxon>Streptophyta</taxon>
        <taxon>Embryophyta</taxon>
        <taxon>Tracheophyta</taxon>
        <taxon>Spermatophyta</taxon>
        <taxon>Magnoliopsida</taxon>
        <taxon>Liliopsida</taxon>
        <taxon>Acoraceae</taxon>
        <taxon>Acorus</taxon>
    </lineage>
</organism>
<dbReference type="Proteomes" id="UP001180020">
    <property type="component" value="Unassembled WGS sequence"/>
</dbReference>
<reference evidence="1" key="2">
    <citation type="submission" date="2023-06" db="EMBL/GenBank/DDBJ databases">
        <authorList>
            <person name="Ma L."/>
            <person name="Liu K.-W."/>
            <person name="Li Z."/>
            <person name="Hsiao Y.-Y."/>
            <person name="Qi Y."/>
            <person name="Fu T."/>
            <person name="Tang G."/>
            <person name="Zhang D."/>
            <person name="Sun W.-H."/>
            <person name="Liu D.-K."/>
            <person name="Li Y."/>
            <person name="Chen G.-Z."/>
            <person name="Liu X.-D."/>
            <person name="Liao X.-Y."/>
            <person name="Jiang Y.-T."/>
            <person name="Yu X."/>
            <person name="Hao Y."/>
            <person name="Huang J."/>
            <person name="Zhao X.-W."/>
            <person name="Ke S."/>
            <person name="Chen Y.-Y."/>
            <person name="Wu W.-L."/>
            <person name="Hsu J.-L."/>
            <person name="Lin Y.-F."/>
            <person name="Huang M.-D."/>
            <person name="Li C.-Y."/>
            <person name="Huang L."/>
            <person name="Wang Z.-W."/>
            <person name="Zhao X."/>
            <person name="Zhong W.-Y."/>
            <person name="Peng D.-H."/>
            <person name="Ahmad S."/>
            <person name="Lan S."/>
            <person name="Zhang J.-S."/>
            <person name="Tsai W.-C."/>
            <person name="Van De Peer Y."/>
            <person name="Liu Z.-J."/>
        </authorList>
    </citation>
    <scope>NUCLEOTIDE SEQUENCE</scope>
    <source>
        <strain evidence="1">CP</strain>
        <tissue evidence="1">Leaves</tissue>
    </source>
</reference>
<reference evidence="1" key="1">
    <citation type="journal article" date="2023" name="Nat. Commun.">
        <title>Diploid and tetraploid genomes of Acorus and the evolution of monocots.</title>
        <authorList>
            <person name="Ma L."/>
            <person name="Liu K.W."/>
            <person name="Li Z."/>
            <person name="Hsiao Y.Y."/>
            <person name="Qi Y."/>
            <person name="Fu T."/>
            <person name="Tang G.D."/>
            <person name="Zhang D."/>
            <person name="Sun W.H."/>
            <person name="Liu D.K."/>
            <person name="Li Y."/>
            <person name="Chen G.Z."/>
            <person name="Liu X.D."/>
            <person name="Liao X.Y."/>
            <person name="Jiang Y.T."/>
            <person name="Yu X."/>
            <person name="Hao Y."/>
            <person name="Huang J."/>
            <person name="Zhao X.W."/>
            <person name="Ke S."/>
            <person name="Chen Y.Y."/>
            <person name="Wu W.L."/>
            <person name="Hsu J.L."/>
            <person name="Lin Y.F."/>
            <person name="Huang M.D."/>
            <person name="Li C.Y."/>
            <person name="Huang L."/>
            <person name="Wang Z.W."/>
            <person name="Zhao X."/>
            <person name="Zhong W.Y."/>
            <person name="Peng D.H."/>
            <person name="Ahmad S."/>
            <person name="Lan S."/>
            <person name="Zhang J.S."/>
            <person name="Tsai W.C."/>
            <person name="Van de Peer Y."/>
            <person name="Liu Z.J."/>
        </authorList>
    </citation>
    <scope>NUCLEOTIDE SEQUENCE</scope>
    <source>
        <strain evidence="1">CP</strain>
    </source>
</reference>
<dbReference type="AlphaFoldDB" id="A0AAV9CKM7"/>
<sequence length="62" mass="7029">MCETTDETTDHLFVHCPVVCSLWHLLKRAMDFNPQFHSLHGLWEAGQKLKASGDMSSRAKVS</sequence>
<protein>
    <recommendedName>
        <fullName evidence="3">Reverse transcriptase zinc-binding domain-containing protein</fullName>
    </recommendedName>
</protein>
<evidence type="ECO:0008006" key="3">
    <source>
        <dbReference type="Google" id="ProtNLM"/>
    </source>
</evidence>
<proteinExistence type="predicted"/>
<accession>A0AAV9CKM7</accession>
<evidence type="ECO:0000313" key="2">
    <source>
        <dbReference type="Proteomes" id="UP001180020"/>
    </source>
</evidence>
<name>A0AAV9CKM7_ACOCL</name>
<evidence type="ECO:0000313" key="1">
    <source>
        <dbReference type="EMBL" id="KAK1289202.1"/>
    </source>
</evidence>
<dbReference type="EMBL" id="JAUJYO010000018">
    <property type="protein sequence ID" value="KAK1289202.1"/>
    <property type="molecule type" value="Genomic_DNA"/>
</dbReference>